<dbReference type="Gene3D" id="3.30.420.10">
    <property type="entry name" value="Ribonuclease H-like superfamily/Ribonuclease H"/>
    <property type="match status" value="1"/>
</dbReference>
<keyword evidence="2" id="KW-0269">Exonuclease</keyword>
<dbReference type="CDD" id="cd06130">
    <property type="entry name" value="DNA_pol_III_epsilon_like"/>
    <property type="match status" value="1"/>
</dbReference>
<evidence type="ECO:0000313" key="2">
    <source>
        <dbReference type="EMBL" id="TLD42176.1"/>
    </source>
</evidence>
<dbReference type="GO" id="GO:0008408">
    <property type="term" value="F:3'-5' exonuclease activity"/>
    <property type="evidence" value="ECO:0007669"/>
    <property type="project" value="TreeGrafter"/>
</dbReference>
<reference evidence="2 3" key="1">
    <citation type="submission" date="2019-04" db="EMBL/GenBank/DDBJ databases">
        <title>Genome of a novel bacterium Candidatus Jettenia ecosi reconstructed from metagenome of an anammox bioreactor.</title>
        <authorList>
            <person name="Mardanov A.V."/>
            <person name="Beletsky A.V."/>
            <person name="Ravin N.V."/>
            <person name="Botchkova E.A."/>
            <person name="Litti Y.V."/>
            <person name="Nozhevnikova A.N."/>
        </authorList>
    </citation>
    <scope>NUCLEOTIDE SEQUENCE [LARGE SCALE GENOMIC DNA]</scope>
    <source>
        <strain evidence="2">J2</strain>
    </source>
</reference>
<dbReference type="Pfam" id="PF00929">
    <property type="entry name" value="RNase_T"/>
    <property type="match status" value="1"/>
</dbReference>
<feature type="domain" description="Exonuclease" evidence="1">
    <location>
        <begin position="134"/>
        <end position="294"/>
    </location>
</feature>
<comment type="caution">
    <text evidence="2">The sequence shown here is derived from an EMBL/GenBank/DDBJ whole genome shotgun (WGS) entry which is preliminary data.</text>
</comment>
<organism evidence="2 3">
    <name type="scientific">Candidatus Jettenia ecosi</name>
    <dbReference type="NCBI Taxonomy" id="2494326"/>
    <lineage>
        <taxon>Bacteria</taxon>
        <taxon>Pseudomonadati</taxon>
        <taxon>Planctomycetota</taxon>
        <taxon>Candidatus Brocadiia</taxon>
        <taxon>Candidatus Brocadiales</taxon>
        <taxon>Candidatus Brocadiaceae</taxon>
        <taxon>Candidatus Jettenia</taxon>
    </lineage>
</organism>
<keyword evidence="2" id="KW-0540">Nuclease</keyword>
<protein>
    <submittedName>
        <fullName evidence="2">Exonuclease</fullName>
    </submittedName>
</protein>
<gene>
    <name evidence="2" type="ORF">JETT_1574</name>
</gene>
<dbReference type="GO" id="GO:0005829">
    <property type="term" value="C:cytosol"/>
    <property type="evidence" value="ECO:0007669"/>
    <property type="project" value="TreeGrafter"/>
</dbReference>
<dbReference type="Proteomes" id="UP000319783">
    <property type="component" value="Unassembled WGS sequence"/>
</dbReference>
<dbReference type="InterPro" id="IPR036397">
    <property type="entry name" value="RNaseH_sf"/>
</dbReference>
<dbReference type="SMART" id="SM00479">
    <property type="entry name" value="EXOIII"/>
    <property type="match status" value="1"/>
</dbReference>
<dbReference type="GO" id="GO:0006259">
    <property type="term" value="P:DNA metabolic process"/>
    <property type="evidence" value="ECO:0007669"/>
    <property type="project" value="UniProtKB-ARBA"/>
</dbReference>
<dbReference type="InterPro" id="IPR013520">
    <property type="entry name" value="Ribonucl_H"/>
</dbReference>
<dbReference type="EMBL" id="SULG01000026">
    <property type="protein sequence ID" value="TLD42176.1"/>
    <property type="molecule type" value="Genomic_DNA"/>
</dbReference>
<keyword evidence="2" id="KW-0378">Hydrolase</keyword>
<evidence type="ECO:0000259" key="1">
    <source>
        <dbReference type="SMART" id="SM00479"/>
    </source>
</evidence>
<sequence>MNLKMAILSILGRDTLKRIILDFKLKNINLRSKKKMCEAIYRLPGIPPKTFLRYVSELEAKAMCEYYGIVDKGNYTELIELLLREETQNINHILPDSVFSNRAILSQQNSYPGLQSSVSPVLFKNVENLNQHGCFVAIDFETADYGRDSACSIALVKVLGDQIIDRVQFLIRPPRRTFLFTYLHGISWKHVANEPQFHELWPQINKKLEGAEFIAAHNASFDRSVLMACCQNAVVSPPTLPFQCTVRLARRTWKLRRANLPTVCTFLGIPLKHHDAASDAEACAKIVIAARQGK</sequence>
<proteinExistence type="predicted"/>
<dbReference type="AlphaFoldDB" id="A0A533QBR5"/>
<evidence type="ECO:0000313" key="3">
    <source>
        <dbReference type="Proteomes" id="UP000319783"/>
    </source>
</evidence>
<name>A0A533QBR5_9BACT</name>
<dbReference type="InterPro" id="IPR012337">
    <property type="entry name" value="RNaseH-like_sf"/>
</dbReference>
<dbReference type="PANTHER" id="PTHR30231">
    <property type="entry name" value="DNA POLYMERASE III SUBUNIT EPSILON"/>
    <property type="match status" value="1"/>
</dbReference>
<accession>A0A533QBR5</accession>
<dbReference type="SUPFAM" id="SSF53098">
    <property type="entry name" value="Ribonuclease H-like"/>
    <property type="match status" value="1"/>
</dbReference>
<dbReference type="PANTHER" id="PTHR30231:SF42">
    <property type="entry name" value="EXONUCLEASE"/>
    <property type="match status" value="1"/>
</dbReference>
<dbReference type="GO" id="GO:0003676">
    <property type="term" value="F:nucleic acid binding"/>
    <property type="evidence" value="ECO:0007669"/>
    <property type="project" value="InterPro"/>
</dbReference>